<comment type="similarity">
    <text evidence="2 3">Belongs to the small heat shock protein (HSP20) family.</text>
</comment>
<evidence type="ECO:0000313" key="6">
    <source>
        <dbReference type="EMBL" id="KAG2490656.1"/>
    </source>
</evidence>
<evidence type="ECO:0000256" key="3">
    <source>
        <dbReference type="RuleBase" id="RU003616"/>
    </source>
</evidence>
<sequence>MALTMQTQRAVAASRATGGAHQSGMPRCVAIARSRGLSVRLHAFFLGPIARTSCRPPAYYRSPLPELMGLGLVDGTMAEASQWLRESSLNASHPVNIQTFEDCYEVASDCPGMADEDVAVEVSPDRVLTIAGSRKTAAKPAPKPKPAAGEEPTAAAAGAVPSETVAAPEAPAEAEAPGSSYSVSYSFQRSFVLPEDADVEGVEACLERGVLSVRIPRKQAEKPQPRRVSIKAPGVEKAVE</sequence>
<dbReference type="CDD" id="cd06464">
    <property type="entry name" value="ACD_sHsps-like"/>
    <property type="match status" value="1"/>
</dbReference>
<gene>
    <name evidence="6" type="ORF">HYH03_011044</name>
</gene>
<comment type="caution">
    <text evidence="6">The sequence shown here is derived from an EMBL/GenBank/DDBJ whole genome shotgun (WGS) entry which is preliminary data.</text>
</comment>
<feature type="domain" description="SHSP" evidence="5">
    <location>
        <begin position="86"/>
        <end position="233"/>
    </location>
</feature>
<accession>A0A835XYB1</accession>
<organism evidence="6 7">
    <name type="scientific">Edaphochlamys debaryana</name>
    <dbReference type="NCBI Taxonomy" id="47281"/>
    <lineage>
        <taxon>Eukaryota</taxon>
        <taxon>Viridiplantae</taxon>
        <taxon>Chlorophyta</taxon>
        <taxon>core chlorophytes</taxon>
        <taxon>Chlorophyceae</taxon>
        <taxon>CS clade</taxon>
        <taxon>Chlamydomonadales</taxon>
        <taxon>Chlamydomonadales incertae sedis</taxon>
        <taxon>Edaphochlamys</taxon>
    </lineage>
</organism>
<protein>
    <recommendedName>
        <fullName evidence="5">SHSP domain-containing protein</fullName>
    </recommendedName>
</protein>
<evidence type="ECO:0000256" key="2">
    <source>
        <dbReference type="PROSITE-ProRule" id="PRU00285"/>
    </source>
</evidence>
<dbReference type="Pfam" id="PF00011">
    <property type="entry name" value="HSP20"/>
    <property type="match status" value="1"/>
</dbReference>
<dbReference type="SUPFAM" id="SSF49764">
    <property type="entry name" value="HSP20-like chaperones"/>
    <property type="match status" value="1"/>
</dbReference>
<dbReference type="AlphaFoldDB" id="A0A835XYB1"/>
<evidence type="ECO:0000256" key="4">
    <source>
        <dbReference type="SAM" id="MobiDB-lite"/>
    </source>
</evidence>
<feature type="region of interest" description="Disordered" evidence="4">
    <location>
        <begin position="131"/>
        <end position="179"/>
    </location>
</feature>
<proteinExistence type="inferred from homology"/>
<dbReference type="EMBL" id="JAEHOE010000060">
    <property type="protein sequence ID" value="KAG2490656.1"/>
    <property type="molecule type" value="Genomic_DNA"/>
</dbReference>
<keyword evidence="7" id="KW-1185">Reference proteome</keyword>
<dbReference type="PANTHER" id="PTHR11527">
    <property type="entry name" value="HEAT-SHOCK PROTEIN 20 FAMILY MEMBER"/>
    <property type="match status" value="1"/>
</dbReference>
<keyword evidence="1" id="KW-0346">Stress response</keyword>
<evidence type="ECO:0000256" key="1">
    <source>
        <dbReference type="ARBA" id="ARBA00023016"/>
    </source>
</evidence>
<dbReference type="InterPro" id="IPR002068">
    <property type="entry name" value="A-crystallin/Hsp20_dom"/>
</dbReference>
<name>A0A835XYB1_9CHLO</name>
<dbReference type="InterPro" id="IPR031107">
    <property type="entry name" value="Small_HSP"/>
</dbReference>
<dbReference type="InterPro" id="IPR008978">
    <property type="entry name" value="HSP20-like_chaperone"/>
</dbReference>
<feature type="compositionally biased region" description="Low complexity" evidence="4">
    <location>
        <begin position="146"/>
        <end position="179"/>
    </location>
</feature>
<reference evidence="6" key="1">
    <citation type="journal article" date="2020" name="bioRxiv">
        <title>Comparative genomics of Chlamydomonas.</title>
        <authorList>
            <person name="Craig R.J."/>
            <person name="Hasan A.R."/>
            <person name="Ness R.W."/>
            <person name="Keightley P.D."/>
        </authorList>
    </citation>
    <scope>NUCLEOTIDE SEQUENCE</scope>
    <source>
        <strain evidence="6">CCAP 11/70</strain>
    </source>
</reference>
<evidence type="ECO:0000313" key="7">
    <source>
        <dbReference type="Proteomes" id="UP000612055"/>
    </source>
</evidence>
<dbReference type="OrthoDB" id="539111at2759"/>
<evidence type="ECO:0000259" key="5">
    <source>
        <dbReference type="PROSITE" id="PS01031"/>
    </source>
</evidence>
<feature type="region of interest" description="Disordered" evidence="4">
    <location>
        <begin position="213"/>
        <end position="240"/>
    </location>
</feature>
<dbReference type="Proteomes" id="UP000612055">
    <property type="component" value="Unassembled WGS sequence"/>
</dbReference>
<dbReference type="Gene3D" id="2.60.40.790">
    <property type="match status" value="1"/>
</dbReference>
<dbReference type="PROSITE" id="PS01031">
    <property type="entry name" value="SHSP"/>
    <property type="match status" value="1"/>
</dbReference>